<evidence type="ECO:0000256" key="4">
    <source>
        <dbReference type="ARBA" id="ARBA00012438"/>
    </source>
</evidence>
<dbReference type="InterPro" id="IPR013656">
    <property type="entry name" value="PAS_4"/>
</dbReference>
<feature type="domain" description="PAC" evidence="21">
    <location>
        <begin position="691"/>
        <end position="750"/>
    </location>
</feature>
<dbReference type="FunFam" id="1.10.287.130:FF:000004">
    <property type="entry name" value="Ethylene receptor 1"/>
    <property type="match status" value="1"/>
</dbReference>
<dbReference type="InterPro" id="IPR003661">
    <property type="entry name" value="HisK_dim/P_dom"/>
</dbReference>
<dbReference type="CDD" id="cd04620">
    <property type="entry name" value="CBS_two-component_sensor_histidine_kinase_repeat1"/>
    <property type="match status" value="1"/>
</dbReference>
<gene>
    <name evidence="23" type="ORF">PL9631_500054</name>
</gene>
<dbReference type="Pfam" id="PF08448">
    <property type="entry name" value="PAS_4"/>
    <property type="match status" value="2"/>
</dbReference>
<dbReference type="SMART" id="SM00388">
    <property type="entry name" value="HisKA"/>
    <property type="match status" value="1"/>
</dbReference>
<evidence type="ECO:0000256" key="6">
    <source>
        <dbReference type="ARBA" id="ARBA00022679"/>
    </source>
</evidence>
<evidence type="ECO:0000256" key="17">
    <source>
        <dbReference type="SAM" id="Coils"/>
    </source>
</evidence>
<dbReference type="CDD" id="cd17774">
    <property type="entry name" value="CBS_two-component_sensor_histidine_kinase_repeat2"/>
    <property type="match status" value="1"/>
</dbReference>
<feature type="modified residue" description="4-aspartylphosphate" evidence="15">
    <location>
        <position position="1473"/>
    </location>
</feature>
<dbReference type="InterPro" id="IPR000644">
    <property type="entry name" value="CBS_dom"/>
</dbReference>
<evidence type="ECO:0000256" key="12">
    <source>
        <dbReference type="ARBA" id="ARBA00023012"/>
    </source>
</evidence>
<dbReference type="CDD" id="cd00082">
    <property type="entry name" value="HisKA"/>
    <property type="match status" value="1"/>
</dbReference>
<keyword evidence="10" id="KW-0067">ATP-binding</keyword>
<feature type="domain" description="PAS" evidence="20">
    <location>
        <begin position="1008"/>
        <end position="1071"/>
    </location>
</feature>
<dbReference type="PROSITE" id="PS50110">
    <property type="entry name" value="RESPONSE_REGULATORY"/>
    <property type="match status" value="1"/>
</dbReference>
<evidence type="ECO:0000259" key="22">
    <source>
        <dbReference type="PROSITE" id="PS51371"/>
    </source>
</evidence>
<evidence type="ECO:0000256" key="14">
    <source>
        <dbReference type="ARBA" id="ARBA00074306"/>
    </source>
</evidence>
<dbReference type="GO" id="GO:0000155">
    <property type="term" value="F:phosphorelay sensor kinase activity"/>
    <property type="evidence" value="ECO:0007669"/>
    <property type="project" value="InterPro"/>
</dbReference>
<dbReference type="InterPro" id="IPR035965">
    <property type="entry name" value="PAS-like_dom_sf"/>
</dbReference>
<dbReference type="Gene3D" id="3.30.450.40">
    <property type="match status" value="2"/>
</dbReference>
<dbReference type="Pfam" id="PF00512">
    <property type="entry name" value="HisKA"/>
    <property type="match status" value="1"/>
</dbReference>
<accession>A0A7Z9E2K8</accession>
<dbReference type="InterPro" id="IPR029016">
    <property type="entry name" value="GAF-like_dom_sf"/>
</dbReference>
<dbReference type="InterPro" id="IPR036097">
    <property type="entry name" value="HisK_dim/P_sf"/>
</dbReference>
<dbReference type="RefSeq" id="WP_083618684.1">
    <property type="nucleotide sequence ID" value="NZ_LR735008.1"/>
</dbReference>
<dbReference type="Pfam" id="PF02518">
    <property type="entry name" value="HATPase_c"/>
    <property type="match status" value="1"/>
</dbReference>
<protein>
    <recommendedName>
        <fullName evidence="14">Circadian input-output histidine kinase CikA</fullName>
        <ecNumber evidence="4">2.7.13.3</ecNumber>
    </recommendedName>
</protein>
<dbReference type="Proteomes" id="UP000182190">
    <property type="component" value="Unassembled WGS sequence"/>
</dbReference>
<dbReference type="PRINTS" id="PR00344">
    <property type="entry name" value="BCTRLSENSOR"/>
</dbReference>
<feature type="domain" description="CBS" evidence="22">
    <location>
        <begin position="88"/>
        <end position="148"/>
    </location>
</feature>
<dbReference type="InterPro" id="IPR004358">
    <property type="entry name" value="Sig_transdc_His_kin-like_C"/>
</dbReference>
<dbReference type="Gene3D" id="3.30.450.20">
    <property type="entry name" value="PAS domain"/>
    <property type="match status" value="5"/>
</dbReference>
<dbReference type="InterPro" id="IPR000014">
    <property type="entry name" value="PAS"/>
</dbReference>
<dbReference type="SMART" id="SM00387">
    <property type="entry name" value="HATPase_c"/>
    <property type="match status" value="1"/>
</dbReference>
<keyword evidence="17" id="KW-0175">Coiled coil</keyword>
<feature type="coiled-coil region" evidence="17">
    <location>
        <begin position="276"/>
        <end position="329"/>
    </location>
</feature>
<keyword evidence="16" id="KW-0129">CBS domain</keyword>
<dbReference type="NCBIfam" id="TIGR00229">
    <property type="entry name" value="sensory_box"/>
    <property type="match status" value="5"/>
</dbReference>
<feature type="domain" description="Histidine kinase" evidence="18">
    <location>
        <begin position="1175"/>
        <end position="1399"/>
    </location>
</feature>
<dbReference type="Pfam" id="PF01590">
    <property type="entry name" value="GAF"/>
    <property type="match status" value="1"/>
</dbReference>
<feature type="domain" description="PAC" evidence="21">
    <location>
        <begin position="576"/>
        <end position="628"/>
    </location>
</feature>
<dbReference type="InterPro" id="IPR001789">
    <property type="entry name" value="Sig_transdc_resp-reg_receiver"/>
</dbReference>
<dbReference type="SMART" id="SM00086">
    <property type="entry name" value="PAC"/>
    <property type="match status" value="5"/>
</dbReference>
<evidence type="ECO:0000256" key="2">
    <source>
        <dbReference type="ARBA" id="ARBA00004370"/>
    </source>
</evidence>
<feature type="domain" description="PAC" evidence="21">
    <location>
        <begin position="956"/>
        <end position="1007"/>
    </location>
</feature>
<evidence type="ECO:0000256" key="7">
    <source>
        <dbReference type="ARBA" id="ARBA00022692"/>
    </source>
</evidence>
<dbReference type="PROSITE" id="PS50109">
    <property type="entry name" value="HIS_KIN"/>
    <property type="match status" value="1"/>
</dbReference>
<evidence type="ECO:0000259" key="18">
    <source>
        <dbReference type="PROSITE" id="PS50109"/>
    </source>
</evidence>
<feature type="domain" description="PAC" evidence="21">
    <location>
        <begin position="824"/>
        <end position="876"/>
    </location>
</feature>
<reference evidence="23" key="1">
    <citation type="submission" date="2019-10" db="EMBL/GenBank/DDBJ databases">
        <authorList>
            <consortium name="Genoscope - CEA"/>
            <person name="William W."/>
        </authorList>
    </citation>
    <scope>NUCLEOTIDE SEQUENCE [LARGE SCALE GENOMIC DNA]</scope>
    <source>
        <strain evidence="23">BBR_PRJEB10994</strain>
    </source>
</reference>
<dbReference type="PROSITE" id="PS50113">
    <property type="entry name" value="PAC"/>
    <property type="match status" value="5"/>
</dbReference>
<comment type="subcellular location">
    <subcellularLocation>
        <location evidence="2">Membrane</location>
    </subcellularLocation>
</comment>
<evidence type="ECO:0000313" key="23">
    <source>
        <dbReference type="EMBL" id="VXD20184.1"/>
    </source>
</evidence>
<dbReference type="InterPro" id="IPR046342">
    <property type="entry name" value="CBS_dom_sf"/>
</dbReference>
<dbReference type="GO" id="GO:0016020">
    <property type="term" value="C:membrane"/>
    <property type="evidence" value="ECO:0007669"/>
    <property type="project" value="UniProtKB-SubCell"/>
</dbReference>
<feature type="domain" description="CBS" evidence="22">
    <location>
        <begin position="224"/>
        <end position="281"/>
    </location>
</feature>
<evidence type="ECO:0000256" key="8">
    <source>
        <dbReference type="ARBA" id="ARBA00022741"/>
    </source>
</evidence>
<dbReference type="PROSITE" id="PS51371">
    <property type="entry name" value="CBS"/>
    <property type="match status" value="4"/>
</dbReference>
<evidence type="ECO:0000256" key="15">
    <source>
        <dbReference type="PROSITE-ProRule" id="PRU00169"/>
    </source>
</evidence>
<evidence type="ECO:0000313" key="24">
    <source>
        <dbReference type="Proteomes" id="UP000182190"/>
    </source>
</evidence>
<sequence>MVFSQAVAFFSPTDCIDRHFLRVSPDTPVLDVIQQMTQNTRDTQPKPDPSCVLVLEDQQLVGLLTERDFVKLATQARNLQGTTVGEVMTRGVITVREQDIKEPLEMISILRQHRIRHLPIVNEQGKPLGIITPQSIRGVLEPADILKCRTIREVMVTTVISSSLKTSVLHLAELMTKYRVSCVVIGKKITDQKIRPLGIVTERDILKLQASEYDLNQLQAEQVMSHPLFLIDANASLWEAHQAMKQGNIRRLVIVNEQGYLAGLVTQTTILQAIDLSEIQTVISALKQQLEKLQSEKINLLKTLNSDLKQEVNSNINKLKEQNQRYQLLADTVLRIRSSLSLDEILNATVTEVRQLLDCDRVIIQSSENPGKIIVESLAPPELLTSNPLGITFFESCDPMSSDLVIPITVENQFWGCLIAQNGDKIREWQPEEREFLENLSVHVALGIQQATLLEKVQKANQELEAKVQERTIELEQTNQQLREEIERIKRTKILLRKQEAILRSFYNSSLMMMGVVELLETDILHISDNAATAKFMGKNTEDIQDKLASELGRSFEDIQTWINYYRESQRLGKPIQFEYEHTRDHQTKQWLLATVSYIGLSEQHRPRFSYIVEDISDRKRYEESLRQYERIVAKTADCICLLDQNYNYKIANPAYLKLIDKPLETVIGHSIIEVLGEQMFNQTLKPYLDQVLAGEVVQKDGWINLNSAGKCYVRGTYTPYLDEQNKISGVLVSIQDLTHLKQTEDALKHNEELFALTVQHAPDVFVIYDPERRFEYVNSRTVERTGFPKEKFIGYRDEDVYPPEVYSQYLPLLTQTISTKTLQIGEFTLQIPGLEPYMIVVKYVPVLDDRGEIEQILGMTFDISDRKRIEETLRQREAQLKALADNIPGTIYTHIKCADGSSYIEYMSDGCLEVFGWSAEQIIKNHKILEPGFYPEDIKQEREQKIRNAVTLTPVFCELRYRMPNGKLKWLAEASRPERRDNGDIAWQGIMLDVSDRKRTELELRETSDHLNFLLNYSPIVILSCQAEGNYPITFVSKNVQDIVGYDPQIFLEDSGFWIQQIHPDDRERVLINLATQFTEDSYIHEYRWLKADGQYGWFLTQLRKVKDETGNVTEILGYLIDISDRKILEQELATLLEQETRRREELTQKNIDLEQARREAEIANQAKSEFLANMSHEIRTPMNAILGFTDLLQSVVTDPKARPYLDAIITGGRTLLALINDILDLSKIESGKLELNYTRVNLRVMIKEIQQIFYPKASEKRLVLQTKIDSQLPQTVYIDETRLRQILFNVIGNALKFTNTGAITISTRTQAYQTLNGEKFWLELMIEDTGIGIAEDQQSLIFEAFIQSSGQSNRKYGGTGLGLAITQRLTQMMGGTVLLQSQLGKGSIFTFVFPEVSPAQNPIIPQSNLSEDRNLNQFKPSKILVVDDIESNRKLIQGYFAKSHHQLWFAENGKQAIHQAKLNQPDLILLDLLMPEMDGRVVAKCLKQEQKTQHIPIVIVTASCQTQELKELQDFCQGCLLKPVSLKQLVTEIKKHLPLNSQTAMVMANDQETDDLLVDLSWVIGSAAAQEFLLKLKYEEEQVWNTLRKTLKTRDLQQFVQRLQTWGQQYQYQPLIEYAEVLEMQLDAFDWNNIPETVNAFPRIIESLKNDVNQELN</sequence>
<keyword evidence="5 15" id="KW-0597">Phosphoprotein</keyword>
<dbReference type="Gene3D" id="3.10.580.10">
    <property type="entry name" value="CBS-domain"/>
    <property type="match status" value="2"/>
</dbReference>
<dbReference type="InterPro" id="IPR013655">
    <property type="entry name" value="PAS_fold_3"/>
</dbReference>
<dbReference type="SUPFAM" id="SSF47384">
    <property type="entry name" value="Homodimeric domain of signal transducing histidine kinase"/>
    <property type="match status" value="1"/>
</dbReference>
<evidence type="ECO:0000256" key="10">
    <source>
        <dbReference type="ARBA" id="ARBA00022840"/>
    </source>
</evidence>
<dbReference type="EC" id="2.7.13.3" evidence="4"/>
<name>A0A7Z9E2K8_9CYAN</name>
<evidence type="ECO:0000256" key="3">
    <source>
        <dbReference type="ARBA" id="ARBA00006402"/>
    </source>
</evidence>
<dbReference type="InterPro" id="IPR003018">
    <property type="entry name" value="GAF"/>
</dbReference>
<dbReference type="SMART" id="SM00116">
    <property type="entry name" value="CBS"/>
    <property type="match status" value="4"/>
</dbReference>
<dbReference type="SUPFAM" id="SSF55874">
    <property type="entry name" value="ATPase domain of HSP90 chaperone/DNA topoisomerase II/histidine kinase"/>
    <property type="match status" value="1"/>
</dbReference>
<feature type="coiled-coil region" evidence="17">
    <location>
        <begin position="450"/>
        <end position="499"/>
    </location>
</feature>
<evidence type="ECO:0000259" key="19">
    <source>
        <dbReference type="PROSITE" id="PS50110"/>
    </source>
</evidence>
<keyword evidence="11" id="KW-1133">Transmembrane helix</keyword>
<dbReference type="Pfam" id="PF00571">
    <property type="entry name" value="CBS"/>
    <property type="match status" value="4"/>
</dbReference>
<dbReference type="Gene3D" id="3.40.50.2300">
    <property type="match status" value="1"/>
</dbReference>
<evidence type="ECO:0000256" key="9">
    <source>
        <dbReference type="ARBA" id="ARBA00022777"/>
    </source>
</evidence>
<comment type="caution">
    <text evidence="23">The sequence shown here is derived from an EMBL/GenBank/DDBJ whole genome shotgun (WGS) entry which is preliminary data.</text>
</comment>
<evidence type="ECO:0000256" key="16">
    <source>
        <dbReference type="PROSITE-ProRule" id="PRU00703"/>
    </source>
</evidence>
<dbReference type="EMBL" id="CZCS02000191">
    <property type="protein sequence ID" value="VXD20184.1"/>
    <property type="molecule type" value="Genomic_DNA"/>
</dbReference>
<feature type="domain" description="PAC" evidence="21">
    <location>
        <begin position="1084"/>
        <end position="1136"/>
    </location>
</feature>
<keyword evidence="8" id="KW-0547">Nucleotide-binding</keyword>
<dbReference type="SUPFAM" id="SSF52172">
    <property type="entry name" value="CheY-like"/>
    <property type="match status" value="1"/>
</dbReference>
<keyword evidence="12" id="KW-0902">Two-component regulatory system</keyword>
<dbReference type="Pfam" id="PF00072">
    <property type="entry name" value="Response_reg"/>
    <property type="match status" value="1"/>
</dbReference>
<comment type="similarity">
    <text evidence="3">In the N-terminal section; belongs to the phytochrome family.</text>
</comment>
<feature type="domain" description="PAS" evidence="20">
    <location>
        <begin position="877"/>
        <end position="954"/>
    </location>
</feature>
<dbReference type="GO" id="GO:0005524">
    <property type="term" value="F:ATP binding"/>
    <property type="evidence" value="ECO:0007669"/>
    <property type="project" value="UniProtKB-KW"/>
</dbReference>
<proteinExistence type="inferred from homology"/>
<dbReference type="InterPro" id="IPR000700">
    <property type="entry name" value="PAS-assoc_C"/>
</dbReference>
<dbReference type="SMART" id="SM00448">
    <property type="entry name" value="REC"/>
    <property type="match status" value="1"/>
</dbReference>
<organism evidence="23 24">
    <name type="scientific">Planktothrix paucivesiculata PCC 9631</name>
    <dbReference type="NCBI Taxonomy" id="671071"/>
    <lineage>
        <taxon>Bacteria</taxon>
        <taxon>Bacillati</taxon>
        <taxon>Cyanobacteriota</taxon>
        <taxon>Cyanophyceae</taxon>
        <taxon>Oscillatoriophycideae</taxon>
        <taxon>Oscillatoriales</taxon>
        <taxon>Microcoleaceae</taxon>
        <taxon>Planktothrix</taxon>
    </lineage>
</organism>
<feature type="domain" description="CBS" evidence="22">
    <location>
        <begin position="16"/>
        <end position="79"/>
    </location>
</feature>
<feature type="coiled-coil region" evidence="17">
    <location>
        <begin position="1131"/>
        <end position="1175"/>
    </location>
</feature>
<dbReference type="FunFam" id="3.30.565.10:FF:000010">
    <property type="entry name" value="Sensor histidine kinase RcsC"/>
    <property type="match status" value="1"/>
</dbReference>
<evidence type="ECO:0000259" key="20">
    <source>
        <dbReference type="PROSITE" id="PS50112"/>
    </source>
</evidence>
<dbReference type="InterPro" id="IPR036890">
    <property type="entry name" value="HATPase_C_sf"/>
</dbReference>
<keyword evidence="9 23" id="KW-0418">Kinase</keyword>
<keyword evidence="24" id="KW-1185">Reference proteome</keyword>
<dbReference type="Pfam" id="PF08447">
    <property type="entry name" value="PAS_3"/>
    <property type="match status" value="2"/>
</dbReference>
<dbReference type="Pfam" id="PF13426">
    <property type="entry name" value="PAS_9"/>
    <property type="match status" value="1"/>
</dbReference>
<dbReference type="SUPFAM" id="SSF55785">
    <property type="entry name" value="PYP-like sensor domain (PAS domain)"/>
    <property type="match status" value="5"/>
</dbReference>
<keyword evidence="7" id="KW-0812">Transmembrane</keyword>
<dbReference type="Gene3D" id="3.30.565.10">
    <property type="entry name" value="Histidine kinase-like ATPase, C-terminal domain"/>
    <property type="match status" value="1"/>
</dbReference>
<keyword evidence="13" id="KW-0472">Membrane</keyword>
<comment type="catalytic activity">
    <reaction evidence="1">
        <text>ATP + protein L-histidine = ADP + protein N-phospho-L-histidine.</text>
        <dbReference type="EC" id="2.7.13.3"/>
    </reaction>
</comment>
<dbReference type="InterPro" id="IPR005467">
    <property type="entry name" value="His_kinase_dom"/>
</dbReference>
<evidence type="ECO:0000256" key="5">
    <source>
        <dbReference type="ARBA" id="ARBA00022553"/>
    </source>
</evidence>
<evidence type="ECO:0000256" key="11">
    <source>
        <dbReference type="ARBA" id="ARBA00022989"/>
    </source>
</evidence>
<dbReference type="SUPFAM" id="SSF55781">
    <property type="entry name" value="GAF domain-like"/>
    <property type="match status" value="1"/>
</dbReference>
<dbReference type="InterPro" id="IPR003594">
    <property type="entry name" value="HATPase_dom"/>
</dbReference>
<dbReference type="CDD" id="cd00130">
    <property type="entry name" value="PAS"/>
    <property type="match status" value="5"/>
</dbReference>
<dbReference type="Gene3D" id="1.10.287.130">
    <property type="match status" value="1"/>
</dbReference>
<dbReference type="CDD" id="cd16922">
    <property type="entry name" value="HATPase_EvgS-ArcB-TorS-like"/>
    <property type="match status" value="1"/>
</dbReference>
<evidence type="ECO:0000259" key="21">
    <source>
        <dbReference type="PROSITE" id="PS50113"/>
    </source>
</evidence>
<keyword evidence="6" id="KW-0808">Transferase</keyword>
<feature type="domain" description="Response regulatory" evidence="19">
    <location>
        <begin position="1424"/>
        <end position="1539"/>
    </location>
</feature>
<feature type="domain" description="PAS" evidence="20">
    <location>
        <begin position="751"/>
        <end position="821"/>
    </location>
</feature>
<dbReference type="SMART" id="SM00091">
    <property type="entry name" value="PAS"/>
    <property type="match status" value="4"/>
</dbReference>
<dbReference type="PANTHER" id="PTHR43047">
    <property type="entry name" value="TWO-COMPONENT HISTIDINE PROTEIN KINASE"/>
    <property type="match status" value="1"/>
</dbReference>
<dbReference type="InterPro" id="IPR011006">
    <property type="entry name" value="CheY-like_superfamily"/>
</dbReference>
<dbReference type="SUPFAM" id="SSF54631">
    <property type="entry name" value="CBS-domain pair"/>
    <property type="match status" value="2"/>
</dbReference>
<dbReference type="SMART" id="SM00065">
    <property type="entry name" value="GAF"/>
    <property type="match status" value="1"/>
</dbReference>
<dbReference type="PROSITE" id="PS50112">
    <property type="entry name" value="PAS"/>
    <property type="match status" value="3"/>
</dbReference>
<feature type="domain" description="CBS" evidence="22">
    <location>
        <begin position="155"/>
        <end position="215"/>
    </location>
</feature>
<dbReference type="OrthoDB" id="415806at2"/>
<evidence type="ECO:0000256" key="13">
    <source>
        <dbReference type="ARBA" id="ARBA00023136"/>
    </source>
</evidence>
<dbReference type="InterPro" id="IPR001610">
    <property type="entry name" value="PAC"/>
</dbReference>
<evidence type="ECO:0000256" key="1">
    <source>
        <dbReference type="ARBA" id="ARBA00000085"/>
    </source>
</evidence>